<dbReference type="PANTHER" id="PTHR11893">
    <property type="entry name" value="INNEXIN"/>
    <property type="match status" value="1"/>
</dbReference>
<keyword evidence="4" id="KW-1003">Cell membrane</keyword>
<keyword evidence="14" id="KW-1185">Reference proteome</keyword>
<feature type="transmembrane region" description="Helical" evidence="12">
    <location>
        <begin position="111"/>
        <end position="133"/>
    </location>
</feature>
<feature type="transmembrane region" description="Helical" evidence="12">
    <location>
        <begin position="21"/>
        <end position="42"/>
    </location>
</feature>
<dbReference type="OMA" id="NYYQWVS"/>
<keyword evidence="7" id="KW-0965">Cell junction</keyword>
<comment type="similarity">
    <text evidence="12">Belongs to the pannexin family.</text>
</comment>
<evidence type="ECO:0000256" key="1">
    <source>
        <dbReference type="ARBA" id="ARBA00004610"/>
    </source>
</evidence>
<keyword evidence="10 12" id="KW-0472">Membrane</keyword>
<dbReference type="PROSITE" id="PS51013">
    <property type="entry name" value="PANNEXIN"/>
    <property type="match status" value="1"/>
</dbReference>
<dbReference type="Proteomes" id="UP000821853">
    <property type="component" value="Chromosome 5"/>
</dbReference>
<dbReference type="PRINTS" id="PR01262">
    <property type="entry name" value="INNEXIN"/>
</dbReference>
<evidence type="ECO:0000256" key="11">
    <source>
        <dbReference type="ARBA" id="ARBA00023303"/>
    </source>
</evidence>
<evidence type="ECO:0000256" key="3">
    <source>
        <dbReference type="ARBA" id="ARBA00022448"/>
    </source>
</evidence>
<feature type="transmembrane region" description="Helical" evidence="12">
    <location>
        <begin position="273"/>
        <end position="298"/>
    </location>
</feature>
<dbReference type="EMBL" id="JABSTR010000007">
    <property type="protein sequence ID" value="KAH9375866.1"/>
    <property type="molecule type" value="Genomic_DNA"/>
</dbReference>
<keyword evidence="5 12" id="KW-0812">Transmembrane</keyword>
<comment type="function">
    <text evidence="12">Structural component of the gap junctions.</text>
</comment>
<evidence type="ECO:0000256" key="9">
    <source>
        <dbReference type="ARBA" id="ARBA00023065"/>
    </source>
</evidence>
<proteinExistence type="inferred from homology"/>
<keyword evidence="11 12" id="KW-0407">Ion channel</keyword>
<evidence type="ECO:0000256" key="2">
    <source>
        <dbReference type="ARBA" id="ARBA00004651"/>
    </source>
</evidence>
<evidence type="ECO:0000256" key="4">
    <source>
        <dbReference type="ARBA" id="ARBA00022475"/>
    </source>
</evidence>
<protein>
    <recommendedName>
        <fullName evidence="12">Innexin</fullName>
    </recommendedName>
</protein>
<gene>
    <name evidence="12" type="primary">inx</name>
    <name evidence="13" type="ORF">HPB48_011778</name>
</gene>
<organism evidence="13 14">
    <name type="scientific">Haemaphysalis longicornis</name>
    <name type="common">Bush tick</name>
    <dbReference type="NCBI Taxonomy" id="44386"/>
    <lineage>
        <taxon>Eukaryota</taxon>
        <taxon>Metazoa</taxon>
        <taxon>Ecdysozoa</taxon>
        <taxon>Arthropoda</taxon>
        <taxon>Chelicerata</taxon>
        <taxon>Arachnida</taxon>
        <taxon>Acari</taxon>
        <taxon>Parasitiformes</taxon>
        <taxon>Ixodida</taxon>
        <taxon>Ixodoidea</taxon>
        <taxon>Ixodidae</taxon>
        <taxon>Haemaphysalinae</taxon>
        <taxon>Haemaphysalis</taxon>
    </lineage>
</organism>
<dbReference type="InterPro" id="IPR000990">
    <property type="entry name" value="Innexin"/>
</dbReference>
<evidence type="ECO:0000313" key="13">
    <source>
        <dbReference type="EMBL" id="KAH9375866.1"/>
    </source>
</evidence>
<comment type="subcellular location">
    <subcellularLocation>
        <location evidence="1">Cell junction</location>
        <location evidence="1">Gap junction</location>
    </subcellularLocation>
    <subcellularLocation>
        <location evidence="2 12">Cell membrane</location>
        <topology evidence="2 12">Multi-pass membrane protein</topology>
    </subcellularLocation>
</comment>
<evidence type="ECO:0000256" key="10">
    <source>
        <dbReference type="ARBA" id="ARBA00023136"/>
    </source>
</evidence>
<dbReference type="Pfam" id="PF00876">
    <property type="entry name" value="Innexin"/>
    <property type="match status" value="1"/>
</dbReference>
<dbReference type="AlphaFoldDB" id="A0A9J6GKV8"/>
<evidence type="ECO:0000256" key="7">
    <source>
        <dbReference type="ARBA" id="ARBA00022949"/>
    </source>
</evidence>
<dbReference type="PANTHER" id="PTHR11893:SF40">
    <property type="entry name" value="INNEXIN SHAKING-B"/>
    <property type="match status" value="1"/>
</dbReference>
<dbReference type="OrthoDB" id="5867527at2759"/>
<name>A0A9J6GKV8_HAELO</name>
<evidence type="ECO:0000256" key="8">
    <source>
        <dbReference type="ARBA" id="ARBA00022989"/>
    </source>
</evidence>
<dbReference type="GO" id="GO:0034220">
    <property type="term" value="P:monoatomic ion transmembrane transport"/>
    <property type="evidence" value="ECO:0007669"/>
    <property type="project" value="UniProtKB-KW"/>
</dbReference>
<feature type="transmembrane region" description="Helical" evidence="12">
    <location>
        <begin position="184"/>
        <end position="202"/>
    </location>
</feature>
<keyword evidence="8 12" id="KW-1133">Transmembrane helix</keyword>
<evidence type="ECO:0000256" key="5">
    <source>
        <dbReference type="ARBA" id="ARBA00022692"/>
    </source>
</evidence>
<comment type="caution">
    <text evidence="13">The sequence shown here is derived from an EMBL/GenBank/DDBJ whole genome shotgun (WGS) entry which is preliminary data.</text>
</comment>
<evidence type="ECO:0000256" key="12">
    <source>
        <dbReference type="RuleBase" id="RU010713"/>
    </source>
</evidence>
<dbReference type="GO" id="GO:0005886">
    <property type="term" value="C:plasma membrane"/>
    <property type="evidence" value="ECO:0007669"/>
    <property type="project" value="UniProtKB-SubCell"/>
</dbReference>
<sequence length="394" mass="44943">MLHILGSLKKLFTIRKVSIDCLVFRLHHQLTVLVLVAFAVLVTTKQYVGDPIDCDRSSGVPAGVINVYCWIHATYSVKSLFANADGKRIVYPGVGNGADLSDHADIKYHKYYQWVCLVLFLQALFFYVPRWLWKAWEGGRLRALVQSLECHVVLEPEAKGAKKDLLAKYLLANLGSQDWYAWKYLICEFLALVNVVCQLFFIDRFLDGEFLSFGLEVIRFVTYDGDYEDRLDPMVRVFPRVAKCHFHKFGSSGNVETHDAVCVLPLNIVNEKIYVFLWFWFVLLAVLTSVVVLQRAVLAFSRSYRSRVLHYRFPTVPKDDVYEVADAGSFGDWFLLYMLGQNVEVQTFRLVVTETADRLRKDPSHRSSSPAITNGDDEKALAGTKYGLVPTQVV</sequence>
<accession>A0A9J6GKV8</accession>
<dbReference type="GO" id="GO:0005243">
    <property type="term" value="F:gap junction channel activity"/>
    <property type="evidence" value="ECO:0007669"/>
    <property type="project" value="TreeGrafter"/>
</dbReference>
<evidence type="ECO:0000256" key="6">
    <source>
        <dbReference type="ARBA" id="ARBA00022868"/>
    </source>
</evidence>
<keyword evidence="3 12" id="KW-0813">Transport</keyword>
<dbReference type="VEuPathDB" id="VectorBase:HLOH_058084"/>
<evidence type="ECO:0000313" key="14">
    <source>
        <dbReference type="Proteomes" id="UP000821853"/>
    </source>
</evidence>
<dbReference type="GO" id="GO:0005921">
    <property type="term" value="C:gap junction"/>
    <property type="evidence" value="ECO:0007669"/>
    <property type="project" value="UniProtKB-SubCell"/>
</dbReference>
<keyword evidence="6" id="KW-0303">Gap junction</keyword>
<reference evidence="13 14" key="1">
    <citation type="journal article" date="2020" name="Cell">
        <title>Large-Scale Comparative Analyses of Tick Genomes Elucidate Their Genetic Diversity and Vector Capacities.</title>
        <authorList>
            <consortium name="Tick Genome and Microbiome Consortium (TIGMIC)"/>
            <person name="Jia N."/>
            <person name="Wang J."/>
            <person name="Shi W."/>
            <person name="Du L."/>
            <person name="Sun Y."/>
            <person name="Zhan W."/>
            <person name="Jiang J.F."/>
            <person name="Wang Q."/>
            <person name="Zhang B."/>
            <person name="Ji P."/>
            <person name="Bell-Sakyi L."/>
            <person name="Cui X.M."/>
            <person name="Yuan T.T."/>
            <person name="Jiang B.G."/>
            <person name="Yang W.F."/>
            <person name="Lam T.T."/>
            <person name="Chang Q.C."/>
            <person name="Ding S.J."/>
            <person name="Wang X.J."/>
            <person name="Zhu J.G."/>
            <person name="Ruan X.D."/>
            <person name="Zhao L."/>
            <person name="Wei J.T."/>
            <person name="Ye R.Z."/>
            <person name="Que T.C."/>
            <person name="Du C.H."/>
            <person name="Zhou Y.H."/>
            <person name="Cheng J.X."/>
            <person name="Dai P.F."/>
            <person name="Guo W.B."/>
            <person name="Han X.H."/>
            <person name="Huang E.J."/>
            <person name="Li L.F."/>
            <person name="Wei W."/>
            <person name="Gao Y.C."/>
            <person name="Liu J.Z."/>
            <person name="Shao H.Z."/>
            <person name="Wang X."/>
            <person name="Wang C.C."/>
            <person name="Yang T.C."/>
            <person name="Huo Q.B."/>
            <person name="Li W."/>
            <person name="Chen H.Y."/>
            <person name="Chen S.E."/>
            <person name="Zhou L.G."/>
            <person name="Ni X.B."/>
            <person name="Tian J.H."/>
            <person name="Sheng Y."/>
            <person name="Liu T."/>
            <person name="Pan Y.S."/>
            <person name="Xia L.Y."/>
            <person name="Li J."/>
            <person name="Zhao F."/>
            <person name="Cao W.C."/>
        </authorList>
    </citation>
    <scope>NUCLEOTIDE SEQUENCE [LARGE SCALE GENOMIC DNA]</scope>
    <source>
        <strain evidence="13">HaeL-2018</strain>
    </source>
</reference>
<keyword evidence="9 12" id="KW-0406">Ion transport</keyword>